<accession>A0A6F9DG55</accession>
<dbReference type="InterPro" id="IPR004104">
    <property type="entry name" value="Gfo/Idh/MocA-like_OxRdtase_C"/>
</dbReference>
<dbReference type="GO" id="GO:0000166">
    <property type="term" value="F:nucleotide binding"/>
    <property type="evidence" value="ECO:0007669"/>
    <property type="project" value="InterPro"/>
</dbReference>
<dbReference type="InterPro" id="IPR000683">
    <property type="entry name" value="Gfo/Idh/MocA-like_OxRdtase_N"/>
</dbReference>
<gene>
    <name evidence="4" type="primary">LOC100178609</name>
</gene>
<evidence type="ECO:0000313" key="4">
    <source>
        <dbReference type="EMBL" id="CAB3262198.1"/>
    </source>
</evidence>
<dbReference type="AlphaFoldDB" id="A0A6F9DG55"/>
<dbReference type="InterPro" id="IPR036291">
    <property type="entry name" value="NAD(P)-bd_dom_sf"/>
</dbReference>
<feature type="compositionally biased region" description="Basic and acidic residues" evidence="1">
    <location>
        <begin position="14"/>
        <end position="27"/>
    </location>
</feature>
<name>A0A6F9DG55_9ASCI</name>
<dbReference type="Gene3D" id="3.40.50.720">
    <property type="entry name" value="NAD(P)-binding Rossmann-like Domain"/>
    <property type="match status" value="1"/>
</dbReference>
<feature type="region of interest" description="Disordered" evidence="1">
    <location>
        <begin position="1"/>
        <end position="35"/>
    </location>
</feature>
<dbReference type="Pfam" id="PF02894">
    <property type="entry name" value="GFO_IDH_MocA_C"/>
    <property type="match status" value="1"/>
</dbReference>
<dbReference type="Pfam" id="PF01408">
    <property type="entry name" value="GFO_IDH_MocA"/>
    <property type="match status" value="1"/>
</dbReference>
<sequence>MGTKQSKEISSSSERQEQVGDPDKETVMEEQNTTEKQVSCVVVGAGQRGSGYATYAKSFPDLLKIVAVADPSESNSSRFKKTHNIDDSMVFSGWKELATMDKMADFACICTPDRVHKDAAMAFIKKGYHILLEKPMATSEEDCTEICEACKEHNVMLCVCHVLRYYPPNLKIKELIESGIIGDVVTIQHLEPVGFFHFAHSYVRGNWRNTEQSSFSLLAKSCHDIDLICSWMPTQCKRVSSFGSLNHFKPENKPKDAGNRCTDCSVESTCPYSAVKIYLDRAKRGNFRWPVSIVTDVEDLEVLKEKLQTGPYGRCVYECDNDVCDNQVVNMEFEGGKTASFTMIAFTESVCARQTKVFGTLGELTYNGDIEVDHFDFLSKQRKTYYCTSNATAGLGGHGGADFHLVQNFIKAVAENDPSYIKSGIDETLESHRIVFAAEQSRLSGKTYQRTDDGKWVVS</sequence>
<dbReference type="PANTHER" id="PTHR43377:SF2">
    <property type="entry name" value="BINDING ROSSMANN FOLD OXIDOREDUCTASE, PUTATIVE (AFU_ORTHOLOGUE AFUA_4G00560)-RELATED"/>
    <property type="match status" value="1"/>
</dbReference>
<organism evidence="4">
    <name type="scientific">Phallusia mammillata</name>
    <dbReference type="NCBI Taxonomy" id="59560"/>
    <lineage>
        <taxon>Eukaryota</taxon>
        <taxon>Metazoa</taxon>
        <taxon>Chordata</taxon>
        <taxon>Tunicata</taxon>
        <taxon>Ascidiacea</taxon>
        <taxon>Phlebobranchia</taxon>
        <taxon>Ascidiidae</taxon>
        <taxon>Phallusia</taxon>
    </lineage>
</organism>
<dbReference type="EMBL" id="LR786582">
    <property type="protein sequence ID" value="CAB3262198.1"/>
    <property type="molecule type" value="mRNA"/>
</dbReference>
<protein>
    <submittedName>
        <fullName evidence="4">Uncharacterized protein LOC100178609</fullName>
    </submittedName>
</protein>
<dbReference type="InterPro" id="IPR051450">
    <property type="entry name" value="Gfo/Idh/MocA_Oxidoreductases"/>
</dbReference>
<feature type="domain" description="Gfo/Idh/MocA-like oxidoreductase N-terminal" evidence="2">
    <location>
        <begin position="39"/>
        <end position="159"/>
    </location>
</feature>
<reference evidence="4" key="1">
    <citation type="submission" date="2020-04" db="EMBL/GenBank/DDBJ databases">
        <authorList>
            <person name="Neveu A P."/>
        </authorList>
    </citation>
    <scope>NUCLEOTIDE SEQUENCE</scope>
    <source>
        <tissue evidence="4">Whole embryo</tissue>
    </source>
</reference>
<feature type="domain" description="Gfo/Idh/MocA-like oxidoreductase C-terminal" evidence="3">
    <location>
        <begin position="173"/>
        <end position="447"/>
    </location>
</feature>
<dbReference type="SUPFAM" id="SSF51735">
    <property type="entry name" value="NAD(P)-binding Rossmann-fold domains"/>
    <property type="match status" value="1"/>
</dbReference>
<dbReference type="Gene3D" id="3.30.360.10">
    <property type="entry name" value="Dihydrodipicolinate Reductase, domain 2"/>
    <property type="match status" value="1"/>
</dbReference>
<proteinExistence type="evidence at transcript level"/>
<dbReference type="SUPFAM" id="SSF55347">
    <property type="entry name" value="Glyceraldehyde-3-phosphate dehydrogenase-like, C-terminal domain"/>
    <property type="match status" value="1"/>
</dbReference>
<evidence type="ECO:0000259" key="3">
    <source>
        <dbReference type="Pfam" id="PF02894"/>
    </source>
</evidence>
<evidence type="ECO:0000256" key="1">
    <source>
        <dbReference type="SAM" id="MobiDB-lite"/>
    </source>
</evidence>
<dbReference type="PANTHER" id="PTHR43377">
    <property type="entry name" value="BILIVERDIN REDUCTASE A"/>
    <property type="match status" value="1"/>
</dbReference>
<evidence type="ECO:0000259" key="2">
    <source>
        <dbReference type="Pfam" id="PF01408"/>
    </source>
</evidence>